<dbReference type="Proteomes" id="UP000190648">
    <property type="component" value="Unassembled WGS sequence"/>
</dbReference>
<reference evidence="2 3" key="1">
    <citation type="submission" date="2016-02" db="EMBL/GenBank/DDBJ databases">
        <title>Band-tailed pigeon sequencing and assembly.</title>
        <authorList>
            <person name="Soares A.E."/>
            <person name="Novak B.J."/>
            <person name="Rice E.S."/>
            <person name="O'Connell B."/>
            <person name="Chang D."/>
            <person name="Weber S."/>
            <person name="Shapiro B."/>
        </authorList>
    </citation>
    <scope>NUCLEOTIDE SEQUENCE [LARGE SCALE GENOMIC DNA]</scope>
    <source>
        <strain evidence="2">BTP2013</strain>
        <tissue evidence="2">Blood</tissue>
    </source>
</reference>
<accession>A0A1V4KMB3</accession>
<feature type="region of interest" description="Disordered" evidence="1">
    <location>
        <begin position="1"/>
        <end position="20"/>
    </location>
</feature>
<dbReference type="AlphaFoldDB" id="A0A1V4KMB3"/>
<sequence>MPSTERKGPARPPVGSGQRLVCGNRGRRFLLAGASGAASGALEGSGGGEDRIFFKFFKYSCTTRKKKKHSSE</sequence>
<evidence type="ECO:0000313" key="2">
    <source>
        <dbReference type="EMBL" id="OPJ85533.1"/>
    </source>
</evidence>
<comment type="caution">
    <text evidence="2">The sequence shown here is derived from an EMBL/GenBank/DDBJ whole genome shotgun (WGS) entry which is preliminary data.</text>
</comment>
<proteinExistence type="predicted"/>
<keyword evidence="3" id="KW-1185">Reference proteome</keyword>
<organism evidence="2 3">
    <name type="scientific">Patagioenas fasciata monilis</name>
    <dbReference type="NCBI Taxonomy" id="372326"/>
    <lineage>
        <taxon>Eukaryota</taxon>
        <taxon>Metazoa</taxon>
        <taxon>Chordata</taxon>
        <taxon>Craniata</taxon>
        <taxon>Vertebrata</taxon>
        <taxon>Euteleostomi</taxon>
        <taxon>Archelosauria</taxon>
        <taxon>Archosauria</taxon>
        <taxon>Dinosauria</taxon>
        <taxon>Saurischia</taxon>
        <taxon>Theropoda</taxon>
        <taxon>Coelurosauria</taxon>
        <taxon>Aves</taxon>
        <taxon>Neognathae</taxon>
        <taxon>Neoaves</taxon>
        <taxon>Columbimorphae</taxon>
        <taxon>Columbiformes</taxon>
        <taxon>Columbidae</taxon>
        <taxon>Patagioenas</taxon>
    </lineage>
</organism>
<protein>
    <submittedName>
        <fullName evidence="2">Uncharacterized protein</fullName>
    </submittedName>
</protein>
<evidence type="ECO:0000256" key="1">
    <source>
        <dbReference type="SAM" id="MobiDB-lite"/>
    </source>
</evidence>
<gene>
    <name evidence="2" type="ORF">AV530_001748</name>
</gene>
<dbReference type="EMBL" id="LSYS01002834">
    <property type="protein sequence ID" value="OPJ85533.1"/>
    <property type="molecule type" value="Genomic_DNA"/>
</dbReference>
<name>A0A1V4KMB3_PATFA</name>
<evidence type="ECO:0000313" key="3">
    <source>
        <dbReference type="Proteomes" id="UP000190648"/>
    </source>
</evidence>